<evidence type="ECO:0000259" key="6">
    <source>
        <dbReference type="PROSITE" id="PS51194"/>
    </source>
</evidence>
<reference evidence="7" key="1">
    <citation type="journal article" date="2020" name="New Phytol.">
        <title>Comparative genomics reveals dynamic genome evolution in host specialist ectomycorrhizal fungi.</title>
        <authorList>
            <person name="Lofgren L.A."/>
            <person name="Nguyen N.H."/>
            <person name="Vilgalys R."/>
            <person name="Ruytinx J."/>
            <person name="Liao H.L."/>
            <person name="Branco S."/>
            <person name="Kuo A."/>
            <person name="LaButti K."/>
            <person name="Lipzen A."/>
            <person name="Andreopoulos W."/>
            <person name="Pangilinan J."/>
            <person name="Riley R."/>
            <person name="Hundley H."/>
            <person name="Na H."/>
            <person name="Barry K."/>
            <person name="Grigoriev I.V."/>
            <person name="Stajich J.E."/>
            <person name="Kennedy P.G."/>
        </authorList>
    </citation>
    <scope>NUCLEOTIDE SEQUENCE</scope>
    <source>
        <strain evidence="7">S12</strain>
    </source>
</reference>
<comment type="similarity">
    <text evidence="1">Belongs to the helicase family. RecQ subfamily.</text>
</comment>
<evidence type="ECO:0000313" key="7">
    <source>
        <dbReference type="EMBL" id="KAG1791923.1"/>
    </source>
</evidence>
<gene>
    <name evidence="7" type="ORF">HD556DRAFT_1444990</name>
</gene>
<sequence length="649" mass="73154">MSTKKDTIITLKTGGGKSALWMTTPLIDPKERCIVICPFVILLEEQVAKCMQLRLWAHNFTKDKNVPLSIQILFVQVESTSSKAFQIFMASPEGFSFEIFFVDEHHDFLVCHPDRKEPWLRLAAQFSKWPKQINLLSATSPPSNTTTCLKAFLIHPNDLVIYCTCTDHLEIGLHVLHVLPNHFKSSLQSLVCQLQLKMSGSDHMLIFFSSNKDADNFGTAIQCAVFHSDLPTMGENTKAQNLMRWESGETKVMVCTTAFAQGVDRSSVCFVVISEVEYGLMVVNQMLGRSGRDGREAHTFYLTQKTSLSSFESGRDYYCIKGLDDVLFTNDYHRYTSIKYMDGRGFAYRCNDRPDTVKCDVCSPTSEMQGIALQALKDAPLQPSLLLSFQESSLYDSNTLFRKASGETSQIKRVLNATEAAHAPLGPQCIIDLPGKVRPTPLSFSQPIASRAFRALPPPSSLPAPVPSSSTRSMRVTAGLHSRLDCTSLLDRYMRKLRDCCPVHFGIDYQVHKKDACPVGSGPPNPMYYNFKKSFTFQRFTYCFKCALPQNYNHNKEEPSCHSQVLYQKGVPSCPFAGFIFEAVLHIWKSGKASHLAGTLGQPTGWVSYEEFVSWVNEEEKDQGRYINLLEIFIAFCKRLEESDPNFFR</sequence>
<evidence type="ECO:0000256" key="2">
    <source>
        <dbReference type="ARBA" id="ARBA00022741"/>
    </source>
</evidence>
<dbReference type="PANTHER" id="PTHR13710">
    <property type="entry name" value="DNA HELICASE RECQ FAMILY MEMBER"/>
    <property type="match status" value="1"/>
</dbReference>
<keyword evidence="3" id="KW-0067">ATP-binding</keyword>
<dbReference type="GO" id="GO:0000724">
    <property type="term" value="P:double-strand break repair via homologous recombination"/>
    <property type="evidence" value="ECO:0007669"/>
    <property type="project" value="TreeGrafter"/>
</dbReference>
<dbReference type="Proteomes" id="UP000719766">
    <property type="component" value="Unassembled WGS sequence"/>
</dbReference>
<dbReference type="GO" id="GO:0005694">
    <property type="term" value="C:chromosome"/>
    <property type="evidence" value="ECO:0007669"/>
    <property type="project" value="TreeGrafter"/>
</dbReference>
<evidence type="ECO:0000256" key="1">
    <source>
        <dbReference type="ARBA" id="ARBA00005446"/>
    </source>
</evidence>
<evidence type="ECO:0000256" key="5">
    <source>
        <dbReference type="ARBA" id="ARBA00034808"/>
    </source>
</evidence>
<proteinExistence type="inferred from homology"/>
<dbReference type="GeneID" id="64600629"/>
<dbReference type="SUPFAM" id="SSF52540">
    <property type="entry name" value="P-loop containing nucleoside triphosphate hydrolases"/>
    <property type="match status" value="1"/>
</dbReference>
<comment type="catalytic activity">
    <reaction evidence="4">
        <text>Couples ATP hydrolysis with the unwinding of duplex DNA by translocating in the 3'-5' direction.</text>
        <dbReference type="EC" id="5.6.2.4"/>
    </reaction>
</comment>
<comment type="caution">
    <text evidence="7">The sequence shown here is derived from an EMBL/GenBank/DDBJ whole genome shotgun (WGS) entry which is preliminary data.</text>
</comment>
<evidence type="ECO:0000313" key="8">
    <source>
        <dbReference type="Proteomes" id="UP000719766"/>
    </source>
</evidence>
<dbReference type="GO" id="GO:0043138">
    <property type="term" value="F:3'-5' DNA helicase activity"/>
    <property type="evidence" value="ECO:0007669"/>
    <property type="project" value="UniProtKB-EC"/>
</dbReference>
<evidence type="ECO:0000256" key="4">
    <source>
        <dbReference type="ARBA" id="ARBA00034617"/>
    </source>
</evidence>
<dbReference type="Pfam" id="PF00270">
    <property type="entry name" value="DEAD"/>
    <property type="match status" value="1"/>
</dbReference>
<dbReference type="EMBL" id="JABBWE010000040">
    <property type="protein sequence ID" value="KAG1791923.1"/>
    <property type="molecule type" value="Genomic_DNA"/>
</dbReference>
<name>A0A9P7AN83_9AGAM</name>
<dbReference type="GO" id="GO:0005737">
    <property type="term" value="C:cytoplasm"/>
    <property type="evidence" value="ECO:0007669"/>
    <property type="project" value="TreeGrafter"/>
</dbReference>
<keyword evidence="7" id="KW-0378">Hydrolase</keyword>
<dbReference type="Gene3D" id="3.40.50.300">
    <property type="entry name" value="P-loop containing nucleotide triphosphate hydrolases"/>
    <property type="match status" value="2"/>
</dbReference>
<feature type="domain" description="Helicase C-terminal" evidence="6">
    <location>
        <begin position="190"/>
        <end position="342"/>
    </location>
</feature>
<dbReference type="EC" id="5.6.2.4" evidence="5"/>
<dbReference type="PROSITE" id="PS51194">
    <property type="entry name" value="HELICASE_CTER"/>
    <property type="match status" value="1"/>
</dbReference>
<dbReference type="Pfam" id="PF00271">
    <property type="entry name" value="Helicase_C"/>
    <property type="match status" value="1"/>
</dbReference>
<keyword evidence="8" id="KW-1185">Reference proteome</keyword>
<dbReference type="GO" id="GO:0005524">
    <property type="term" value="F:ATP binding"/>
    <property type="evidence" value="ECO:0007669"/>
    <property type="project" value="UniProtKB-KW"/>
</dbReference>
<dbReference type="InterPro" id="IPR027417">
    <property type="entry name" value="P-loop_NTPase"/>
</dbReference>
<evidence type="ECO:0000256" key="3">
    <source>
        <dbReference type="ARBA" id="ARBA00022840"/>
    </source>
</evidence>
<dbReference type="InterPro" id="IPR001650">
    <property type="entry name" value="Helicase_C-like"/>
</dbReference>
<dbReference type="GO" id="GO:0016787">
    <property type="term" value="F:hydrolase activity"/>
    <property type="evidence" value="ECO:0007669"/>
    <property type="project" value="UniProtKB-KW"/>
</dbReference>
<accession>A0A9P7AN83</accession>
<keyword evidence="2" id="KW-0547">Nucleotide-binding</keyword>
<dbReference type="PANTHER" id="PTHR13710:SF154">
    <property type="entry name" value="RECQ HELICASE, PUTATIVE (AFU_ORTHOLOGUE AFUA_6G14720)-RELATED"/>
    <property type="match status" value="1"/>
</dbReference>
<dbReference type="GO" id="GO:0009378">
    <property type="term" value="F:four-way junction helicase activity"/>
    <property type="evidence" value="ECO:0007669"/>
    <property type="project" value="TreeGrafter"/>
</dbReference>
<organism evidence="7 8">
    <name type="scientific">Suillus plorans</name>
    <dbReference type="NCBI Taxonomy" id="116603"/>
    <lineage>
        <taxon>Eukaryota</taxon>
        <taxon>Fungi</taxon>
        <taxon>Dikarya</taxon>
        <taxon>Basidiomycota</taxon>
        <taxon>Agaricomycotina</taxon>
        <taxon>Agaricomycetes</taxon>
        <taxon>Agaricomycetidae</taxon>
        <taxon>Boletales</taxon>
        <taxon>Suillineae</taxon>
        <taxon>Suillaceae</taxon>
        <taxon>Suillus</taxon>
    </lineage>
</organism>
<dbReference type="AlphaFoldDB" id="A0A9P7AN83"/>
<dbReference type="RefSeq" id="XP_041158661.1">
    <property type="nucleotide sequence ID" value="XM_041306865.1"/>
</dbReference>
<protein>
    <recommendedName>
        <fullName evidence="5">DNA 3'-5' helicase</fullName>
        <ecNumber evidence="5">5.6.2.4</ecNumber>
    </recommendedName>
</protein>
<dbReference type="OrthoDB" id="2608216at2759"/>
<dbReference type="InterPro" id="IPR011545">
    <property type="entry name" value="DEAD/DEAH_box_helicase_dom"/>
</dbReference>
<dbReference type="SMART" id="SM00490">
    <property type="entry name" value="HELICc"/>
    <property type="match status" value="1"/>
</dbReference>
<dbReference type="GO" id="GO:0003676">
    <property type="term" value="F:nucleic acid binding"/>
    <property type="evidence" value="ECO:0007669"/>
    <property type="project" value="InterPro"/>
</dbReference>